<dbReference type="InterPro" id="IPR029767">
    <property type="entry name" value="WecB-like"/>
</dbReference>
<dbReference type="EC" id="3.2.1.183" evidence="2"/>
<organism evidence="2 3">
    <name type="scientific">Candidatus Nitronauta litoralis</name>
    <dbReference type="NCBI Taxonomy" id="2705533"/>
    <lineage>
        <taxon>Bacteria</taxon>
        <taxon>Pseudomonadati</taxon>
        <taxon>Nitrospinota/Tectimicrobiota group</taxon>
        <taxon>Nitrospinota</taxon>
        <taxon>Nitrospinia</taxon>
        <taxon>Nitrospinales</taxon>
        <taxon>Nitrospinaceae</taxon>
        <taxon>Candidatus Nitronauta</taxon>
    </lineage>
</organism>
<dbReference type="GO" id="GO:0006047">
    <property type="term" value="P:UDP-N-acetylglucosamine metabolic process"/>
    <property type="evidence" value="ECO:0007669"/>
    <property type="project" value="InterPro"/>
</dbReference>
<dbReference type="InterPro" id="IPR003331">
    <property type="entry name" value="UDP_GlcNAc_Epimerase_2_dom"/>
</dbReference>
<dbReference type="Gene3D" id="3.40.50.2000">
    <property type="entry name" value="Glycogen Phosphorylase B"/>
    <property type="match status" value="2"/>
</dbReference>
<proteinExistence type="predicted"/>
<sequence>MRKILYVSGTRADFGLLSSTLKLAHQDPGLEISVCVTGMHLAPGYGNTVNEIEESGLRICDRIPVLLEDTSGASMARALADELAGMIPVFEKERPDLVLLLGDRGEMLAGALAAIHLNLPVVHIHGGERSGTVDEPVRHAISKLAHYHFAATENSQKRLIQMGEAEENIFITGAPGLDGLKSLAQKSREQLCSELNFDSNVPLALVLFHPVLAEEAAAGDQITCLMDTLQMCKTQSVALMPNSDAGGNRIRSALEKYRGKEGVNLQVHLPRIDFVSLMKNADIMVGNSSSGIIEAATFGTPVVNVGQRQQHRERNANVIDVPVEPTAIANAVRQAFTRGRFPEKNIYGNGDAGTRIVDLLKTLPITPELLNKTNAY</sequence>
<dbReference type="CDD" id="cd03786">
    <property type="entry name" value="GTB_UDP-GlcNAc_2-Epimerase"/>
    <property type="match status" value="1"/>
</dbReference>
<dbReference type="Pfam" id="PF02350">
    <property type="entry name" value="Epimerase_2"/>
    <property type="match status" value="1"/>
</dbReference>
<dbReference type="AlphaFoldDB" id="A0A7T0FZD6"/>
<reference evidence="2 3" key="1">
    <citation type="submission" date="2020-02" db="EMBL/GenBank/DDBJ databases">
        <title>Genomic and physiological characterization of two novel Nitrospinaceae genera.</title>
        <authorList>
            <person name="Mueller A.J."/>
            <person name="Jung M.-Y."/>
            <person name="Strachan C.R."/>
            <person name="Herbold C.W."/>
            <person name="Kirkegaard R.H."/>
            <person name="Daims H."/>
        </authorList>
    </citation>
    <scope>NUCLEOTIDE SEQUENCE [LARGE SCALE GENOMIC DNA]</scope>
    <source>
        <strain evidence="2">EB</strain>
    </source>
</reference>
<evidence type="ECO:0000313" key="3">
    <source>
        <dbReference type="Proteomes" id="UP000594688"/>
    </source>
</evidence>
<evidence type="ECO:0000259" key="1">
    <source>
        <dbReference type="Pfam" id="PF02350"/>
    </source>
</evidence>
<accession>A0A7T0FZD6</accession>
<dbReference type="PANTHER" id="PTHR43174:SF3">
    <property type="entry name" value="UDP-N-ACETYLGLUCOSAMINE 2-EPIMERASE"/>
    <property type="match status" value="1"/>
</dbReference>
<keyword evidence="2" id="KW-0326">Glycosidase</keyword>
<name>A0A7T0FZD6_9BACT</name>
<dbReference type="KEGG" id="nli:G3M70_01900"/>
<dbReference type="SUPFAM" id="SSF53756">
    <property type="entry name" value="UDP-Glycosyltransferase/glycogen phosphorylase"/>
    <property type="match status" value="1"/>
</dbReference>
<dbReference type="InterPro" id="IPR020004">
    <property type="entry name" value="UDP-GlcNAc_Epase"/>
</dbReference>
<dbReference type="EMBL" id="CP048685">
    <property type="protein sequence ID" value="QPJ60706.1"/>
    <property type="molecule type" value="Genomic_DNA"/>
</dbReference>
<evidence type="ECO:0000313" key="2">
    <source>
        <dbReference type="EMBL" id="QPJ60706.1"/>
    </source>
</evidence>
<dbReference type="NCBIfam" id="TIGR03568">
    <property type="entry name" value="NeuC_NnaA"/>
    <property type="match status" value="1"/>
</dbReference>
<dbReference type="Proteomes" id="UP000594688">
    <property type="component" value="Chromosome"/>
</dbReference>
<dbReference type="GO" id="GO:0004553">
    <property type="term" value="F:hydrolase activity, hydrolyzing O-glycosyl compounds"/>
    <property type="evidence" value="ECO:0007669"/>
    <property type="project" value="InterPro"/>
</dbReference>
<gene>
    <name evidence="2" type="primary">neuC</name>
    <name evidence="2" type="ORF">G3M70_01900</name>
</gene>
<dbReference type="PANTHER" id="PTHR43174">
    <property type="entry name" value="UDP-N-ACETYLGLUCOSAMINE 2-EPIMERASE"/>
    <property type="match status" value="1"/>
</dbReference>
<protein>
    <submittedName>
        <fullName evidence="2">UDP-N-acetylglucosamine 2-epimerase (Hydrolyzing)</fullName>
        <ecNumber evidence="2">3.2.1.183</ecNumber>
    </submittedName>
</protein>
<feature type="domain" description="UDP-N-acetylglucosamine 2-epimerase" evidence="1">
    <location>
        <begin position="25"/>
        <end position="361"/>
    </location>
</feature>
<keyword evidence="2" id="KW-0378">Hydrolase</keyword>